<gene>
    <name evidence="1" type="ORF">Pma05_11450</name>
</gene>
<dbReference type="Pfam" id="PF06067">
    <property type="entry name" value="DUF932"/>
    <property type="match status" value="1"/>
</dbReference>
<dbReference type="NCBIfam" id="TIGR03299">
    <property type="entry name" value="LGT_TIGR03299"/>
    <property type="match status" value="1"/>
</dbReference>
<dbReference type="InterPro" id="IPR026325">
    <property type="entry name" value="DUF932"/>
</dbReference>
<dbReference type="EMBL" id="BONX01000006">
    <property type="protein sequence ID" value="GIG94572.1"/>
    <property type="molecule type" value="Genomic_DNA"/>
</dbReference>
<keyword evidence="2" id="KW-1185">Reference proteome</keyword>
<proteinExistence type="predicted"/>
<organism evidence="1 2">
    <name type="scientific">Plantactinospora mayteni</name>
    <dbReference type="NCBI Taxonomy" id="566021"/>
    <lineage>
        <taxon>Bacteria</taxon>
        <taxon>Bacillati</taxon>
        <taxon>Actinomycetota</taxon>
        <taxon>Actinomycetes</taxon>
        <taxon>Micromonosporales</taxon>
        <taxon>Micromonosporaceae</taxon>
        <taxon>Plantactinospora</taxon>
    </lineage>
</organism>
<dbReference type="Proteomes" id="UP000621500">
    <property type="component" value="Unassembled WGS sequence"/>
</dbReference>
<evidence type="ECO:0000313" key="2">
    <source>
        <dbReference type="Proteomes" id="UP000621500"/>
    </source>
</evidence>
<dbReference type="InterPro" id="IPR017686">
    <property type="entry name" value="Phg/plasmid-like_prot"/>
</dbReference>
<comment type="caution">
    <text evidence="1">The sequence shown here is derived from an EMBL/GenBank/DDBJ whole genome shotgun (WGS) entry which is preliminary data.</text>
</comment>
<evidence type="ECO:0000313" key="1">
    <source>
        <dbReference type="EMBL" id="GIG94572.1"/>
    </source>
</evidence>
<accession>A0ABQ4EIK3</accession>
<protein>
    <recommendedName>
        <fullName evidence="3">DUF945 domain-containing protein</fullName>
    </recommendedName>
</protein>
<reference evidence="1 2" key="1">
    <citation type="submission" date="2021-01" db="EMBL/GenBank/DDBJ databases">
        <title>Whole genome shotgun sequence of Plantactinospora mayteni NBRC 109088.</title>
        <authorList>
            <person name="Komaki H."/>
            <person name="Tamura T."/>
        </authorList>
    </citation>
    <scope>NUCLEOTIDE SEQUENCE [LARGE SCALE GENOMIC DNA]</scope>
    <source>
        <strain evidence="1 2">NBRC 109088</strain>
    </source>
</reference>
<evidence type="ECO:0008006" key="3">
    <source>
        <dbReference type="Google" id="ProtNLM"/>
    </source>
</evidence>
<name>A0ABQ4EIK3_9ACTN</name>
<dbReference type="RefSeq" id="WP_203856219.1">
    <property type="nucleotide sequence ID" value="NZ_BAAAZQ010000005.1"/>
</dbReference>
<sequence length="324" mass="36073">MAHEIETFADGTAAFFTARKDAWHRLGTTTTDCLTAAQVMDVAFLGGWDVRKETVQAVPSGAAVPNRWATTRIHPKTGKREVLGMVGKSYQVVQNEQACDLLNFIVDETGAHFETAGSLRGGREVFVTMKLPDSMMVAGIDAMDLYLAMCTSHDGSRLARVLVTPVRIVCANTQAAAFANNVGEYALRHSGDIEGKLTEVRDALKLVPVYLDQFQAEAEKMIEKQLEWDQLQRIADELWPLDQDDKETAFLRKMARDRDLKHLFEDAPTQENIRGTAWAGYQAITEWLDHRQPAKSDHHRANKVLTDGTVTATKKRAFDLVLAA</sequence>